<protein>
    <submittedName>
        <fullName evidence="2">Uncharacterized protein</fullName>
    </submittedName>
</protein>
<organism evidence="2 3">
    <name type="scientific">Roseovarius marisflavi</name>
    <dbReference type="NCBI Taxonomy" id="1054996"/>
    <lineage>
        <taxon>Bacteria</taxon>
        <taxon>Pseudomonadati</taxon>
        <taxon>Pseudomonadota</taxon>
        <taxon>Alphaproteobacteria</taxon>
        <taxon>Rhodobacterales</taxon>
        <taxon>Roseobacteraceae</taxon>
        <taxon>Roseovarius</taxon>
    </lineage>
</organism>
<feature type="transmembrane region" description="Helical" evidence="1">
    <location>
        <begin position="6"/>
        <end position="26"/>
    </location>
</feature>
<accession>A0A1M6VK71</accession>
<dbReference type="STRING" id="1054996.SAMN05444414_101364"/>
<keyword evidence="3" id="KW-1185">Reference proteome</keyword>
<gene>
    <name evidence="2" type="ORF">SAMN05444414_101364</name>
</gene>
<keyword evidence="1" id="KW-0812">Transmembrane</keyword>
<evidence type="ECO:0000313" key="2">
    <source>
        <dbReference type="EMBL" id="SHK81858.1"/>
    </source>
</evidence>
<evidence type="ECO:0000256" key="1">
    <source>
        <dbReference type="SAM" id="Phobius"/>
    </source>
</evidence>
<dbReference type="OrthoDB" id="7859692at2"/>
<dbReference type="RefSeq" id="WP_073194292.1">
    <property type="nucleotide sequence ID" value="NZ_FRBN01000001.1"/>
</dbReference>
<name>A0A1M6VK71_9RHOB</name>
<keyword evidence="1" id="KW-0472">Membrane</keyword>
<keyword evidence="1" id="KW-1133">Transmembrane helix</keyword>
<sequence>MPLSILLPLVACGIIGIAVILHLLGLSRAARLGDAGVAEAAWLREFPDAPPSRVILSQDHHAALIETKSGPGVVWAMGADTTARYLGGARIRRTAKGLRIDLPDFTAPHIRLRLDPDEAAQWPTHMKDSA</sequence>
<dbReference type="AlphaFoldDB" id="A0A1M6VK71"/>
<dbReference type="EMBL" id="FRBN01000001">
    <property type="protein sequence ID" value="SHK81858.1"/>
    <property type="molecule type" value="Genomic_DNA"/>
</dbReference>
<proteinExistence type="predicted"/>
<evidence type="ECO:0000313" key="3">
    <source>
        <dbReference type="Proteomes" id="UP000184191"/>
    </source>
</evidence>
<dbReference type="Proteomes" id="UP000184191">
    <property type="component" value="Unassembled WGS sequence"/>
</dbReference>
<reference evidence="3" key="1">
    <citation type="submission" date="2016-11" db="EMBL/GenBank/DDBJ databases">
        <authorList>
            <person name="Varghese N."/>
            <person name="Submissions S."/>
        </authorList>
    </citation>
    <scope>NUCLEOTIDE SEQUENCE [LARGE SCALE GENOMIC DNA]</scope>
    <source>
        <strain evidence="3">DSM 29327</strain>
    </source>
</reference>